<organism evidence="2 3">
    <name type="scientific">Marinobacter panjinensis</name>
    <dbReference type="NCBI Taxonomy" id="2576384"/>
    <lineage>
        <taxon>Bacteria</taxon>
        <taxon>Pseudomonadati</taxon>
        <taxon>Pseudomonadota</taxon>
        <taxon>Gammaproteobacteria</taxon>
        <taxon>Pseudomonadales</taxon>
        <taxon>Marinobacteraceae</taxon>
        <taxon>Marinobacter</taxon>
    </lineage>
</organism>
<name>A0A4U6R3V3_9GAMM</name>
<proteinExistence type="predicted"/>
<dbReference type="RefSeq" id="WP_137434397.1">
    <property type="nucleotide sequence ID" value="NZ_SZYH01000001.1"/>
</dbReference>
<gene>
    <name evidence="2" type="ORF">FDP08_02175</name>
</gene>
<accession>A0A4U6R3V3</accession>
<reference evidence="2 3" key="1">
    <citation type="submission" date="2019-05" db="EMBL/GenBank/DDBJ databases">
        <title>Marinobacter panjinensis sp. nov., a moderately halophilic bacterium isolated from sea tidal flat environment.</title>
        <authorList>
            <person name="Yang W."/>
            <person name="An M."/>
            <person name="He W."/>
            <person name="Luo X."/>
            <person name="Zhu L."/>
            <person name="Chen G."/>
            <person name="Zhang Y."/>
            <person name="Wang Y."/>
        </authorList>
    </citation>
    <scope>NUCLEOTIDE SEQUENCE [LARGE SCALE GENOMIC DNA]</scope>
    <source>
        <strain evidence="2 3">PJ-16</strain>
    </source>
</reference>
<dbReference type="AlphaFoldDB" id="A0A4U6R3V3"/>
<dbReference type="Proteomes" id="UP000308488">
    <property type="component" value="Unassembled WGS sequence"/>
</dbReference>
<evidence type="ECO:0000313" key="3">
    <source>
        <dbReference type="Proteomes" id="UP000308488"/>
    </source>
</evidence>
<keyword evidence="1" id="KW-0812">Transmembrane</keyword>
<keyword evidence="1" id="KW-0472">Membrane</keyword>
<protein>
    <submittedName>
        <fullName evidence="2">Uncharacterized protein</fullName>
    </submittedName>
</protein>
<evidence type="ECO:0000313" key="2">
    <source>
        <dbReference type="EMBL" id="TKV66976.1"/>
    </source>
</evidence>
<comment type="caution">
    <text evidence="2">The sequence shown here is derived from an EMBL/GenBank/DDBJ whole genome shotgun (WGS) entry which is preliminary data.</text>
</comment>
<keyword evidence="3" id="KW-1185">Reference proteome</keyword>
<feature type="transmembrane region" description="Helical" evidence="1">
    <location>
        <begin position="21"/>
        <end position="37"/>
    </location>
</feature>
<feature type="transmembrane region" description="Helical" evidence="1">
    <location>
        <begin position="49"/>
        <end position="70"/>
    </location>
</feature>
<dbReference type="OrthoDB" id="9795618at2"/>
<keyword evidence="1" id="KW-1133">Transmembrane helix</keyword>
<evidence type="ECO:0000256" key="1">
    <source>
        <dbReference type="SAM" id="Phobius"/>
    </source>
</evidence>
<dbReference type="EMBL" id="SZYH01000001">
    <property type="protein sequence ID" value="TKV66976.1"/>
    <property type="molecule type" value="Genomic_DNA"/>
</dbReference>
<sequence>MAQGKLTLTDRLIEGYEVAKKPIAYIVMLAALLLHSLPPDLLPANVAELSYSVLLVVLALILMQIMFEIYEKVVKSQKQMNIIYSNELHTKISEIVSNERVVTIKYLGVAGRHGWTSVLEKLLNENDPDSLIANRTQFQIDIALLDPNECKTNERIYRRFQSVSSISETVKFTAKHVAEIAPESELRLHFYSHMPNMLGFLINDNYLFVTYAYWEYLQGELTLRAGGTDYFVYDKNDDFGGQDIIKRFSGWYDFILESEEGAL</sequence>